<protein>
    <submittedName>
        <fullName evidence="1">Uncharacterized protein</fullName>
    </submittedName>
</protein>
<dbReference type="AlphaFoldDB" id="A0A0C2HHG7"/>
<dbReference type="EMBL" id="KN726223">
    <property type="protein sequence ID" value="KIH69086.1"/>
    <property type="molecule type" value="Genomic_DNA"/>
</dbReference>
<dbReference type="OrthoDB" id="5840532at2759"/>
<sequence>MSFVSFTLTCSAQFSLDRQGQRQPDVAANVIVITGAASGLGRRMAQILAIEKKALLVIIDIDFVSVALGKLPASE</sequence>
<dbReference type="InterPro" id="IPR036291">
    <property type="entry name" value="NAD(P)-bd_dom_sf"/>
</dbReference>
<accession>A0A0C2HHG7</accession>
<dbReference type="Proteomes" id="UP000054047">
    <property type="component" value="Unassembled WGS sequence"/>
</dbReference>
<dbReference type="SUPFAM" id="SSF51735">
    <property type="entry name" value="NAD(P)-binding Rossmann-fold domains"/>
    <property type="match status" value="1"/>
</dbReference>
<gene>
    <name evidence="1" type="ORF">ANCDUO_00576</name>
</gene>
<name>A0A0C2HHG7_9BILA</name>
<keyword evidence="2" id="KW-1185">Reference proteome</keyword>
<dbReference type="Gene3D" id="3.40.50.720">
    <property type="entry name" value="NAD(P)-binding Rossmann-like Domain"/>
    <property type="match status" value="1"/>
</dbReference>
<organism evidence="1 2">
    <name type="scientific">Ancylostoma duodenale</name>
    <dbReference type="NCBI Taxonomy" id="51022"/>
    <lineage>
        <taxon>Eukaryota</taxon>
        <taxon>Metazoa</taxon>
        <taxon>Ecdysozoa</taxon>
        <taxon>Nematoda</taxon>
        <taxon>Chromadorea</taxon>
        <taxon>Rhabditida</taxon>
        <taxon>Rhabditina</taxon>
        <taxon>Rhabditomorpha</taxon>
        <taxon>Strongyloidea</taxon>
        <taxon>Ancylostomatidae</taxon>
        <taxon>Ancylostomatinae</taxon>
        <taxon>Ancylostoma</taxon>
    </lineage>
</organism>
<proteinExistence type="predicted"/>
<evidence type="ECO:0000313" key="1">
    <source>
        <dbReference type="EMBL" id="KIH69086.1"/>
    </source>
</evidence>
<reference evidence="1 2" key="1">
    <citation type="submission" date="2013-12" db="EMBL/GenBank/DDBJ databases">
        <title>Draft genome of the parsitic nematode Ancylostoma duodenale.</title>
        <authorList>
            <person name="Mitreva M."/>
        </authorList>
    </citation>
    <scope>NUCLEOTIDE SEQUENCE [LARGE SCALE GENOMIC DNA]</scope>
    <source>
        <strain evidence="1 2">Zhejiang</strain>
    </source>
</reference>
<evidence type="ECO:0000313" key="2">
    <source>
        <dbReference type="Proteomes" id="UP000054047"/>
    </source>
</evidence>